<keyword evidence="3" id="KW-1185">Reference proteome</keyword>
<dbReference type="AlphaFoldDB" id="A0AAN5CZN9"/>
<dbReference type="Pfam" id="PF02136">
    <property type="entry name" value="NTF2"/>
    <property type="match status" value="1"/>
</dbReference>
<gene>
    <name evidence="2" type="ORF">PMAYCL1PPCAC_23657</name>
</gene>
<dbReference type="InterPro" id="IPR045875">
    <property type="entry name" value="NTF2"/>
</dbReference>
<name>A0AAN5CZN9_9BILA</name>
<accession>A0AAN5CZN9</accession>
<dbReference type="InterPro" id="IPR032710">
    <property type="entry name" value="NTF2-like_dom_sf"/>
</dbReference>
<evidence type="ECO:0000313" key="2">
    <source>
        <dbReference type="EMBL" id="GMR53462.1"/>
    </source>
</evidence>
<dbReference type="InterPro" id="IPR018222">
    <property type="entry name" value="Nuclear_transport_factor_2_euk"/>
</dbReference>
<dbReference type="Gene3D" id="3.10.450.50">
    <property type="match status" value="1"/>
</dbReference>
<dbReference type="InterPro" id="IPR002075">
    <property type="entry name" value="NTF2_dom"/>
</dbReference>
<dbReference type="GO" id="GO:0006913">
    <property type="term" value="P:nucleocytoplasmic transport"/>
    <property type="evidence" value="ECO:0007669"/>
    <property type="project" value="InterPro"/>
</dbReference>
<protein>
    <recommendedName>
        <fullName evidence="1">NTF2 domain-containing protein</fullName>
    </recommendedName>
</protein>
<evidence type="ECO:0000259" key="1">
    <source>
        <dbReference type="PROSITE" id="PS50177"/>
    </source>
</evidence>
<organism evidence="2 3">
    <name type="scientific">Pristionchus mayeri</name>
    <dbReference type="NCBI Taxonomy" id="1317129"/>
    <lineage>
        <taxon>Eukaryota</taxon>
        <taxon>Metazoa</taxon>
        <taxon>Ecdysozoa</taxon>
        <taxon>Nematoda</taxon>
        <taxon>Chromadorea</taxon>
        <taxon>Rhabditida</taxon>
        <taxon>Rhabditina</taxon>
        <taxon>Diplogasteromorpha</taxon>
        <taxon>Diplogasteroidea</taxon>
        <taxon>Neodiplogasteridae</taxon>
        <taxon>Pristionchus</taxon>
    </lineage>
</organism>
<dbReference type="EMBL" id="BTRK01000005">
    <property type="protein sequence ID" value="GMR53462.1"/>
    <property type="molecule type" value="Genomic_DNA"/>
</dbReference>
<dbReference type="PROSITE" id="PS50177">
    <property type="entry name" value="NTF2_DOMAIN"/>
    <property type="match status" value="1"/>
</dbReference>
<dbReference type="Proteomes" id="UP001328107">
    <property type="component" value="Unassembled WGS sequence"/>
</dbReference>
<feature type="non-terminal residue" evidence="2">
    <location>
        <position position="1"/>
    </location>
</feature>
<evidence type="ECO:0000313" key="3">
    <source>
        <dbReference type="Proteomes" id="UP001328107"/>
    </source>
</evidence>
<feature type="domain" description="NTF2" evidence="1">
    <location>
        <begin position="11"/>
        <end position="128"/>
    </location>
</feature>
<dbReference type="SUPFAM" id="SSF54427">
    <property type="entry name" value="NTF2-like"/>
    <property type="match status" value="1"/>
</dbReference>
<comment type="caution">
    <text evidence="2">The sequence shown here is derived from an EMBL/GenBank/DDBJ whole genome shotgun (WGS) entry which is preliminary data.</text>
</comment>
<sequence length="164" mass="18553">RVNRDEDGCAEASKLTCLNYEAMERKRDKIGHLYVSVDPTLLWNGNTLQGYDDICKFIQQLPQTDHNIQSVDAQRLPSITETSDLPEGIVMNIAGTVTMGLTSHGFVHNFVLMREDAKLKVCSWRLRDSYCREGVLNRLCIDSKTELSTARVVHCLILHVVSVF</sequence>
<reference evidence="3" key="1">
    <citation type="submission" date="2022-10" db="EMBL/GenBank/DDBJ databases">
        <title>Genome assembly of Pristionchus species.</title>
        <authorList>
            <person name="Yoshida K."/>
            <person name="Sommer R.J."/>
        </authorList>
    </citation>
    <scope>NUCLEOTIDE SEQUENCE [LARGE SCALE GENOMIC DNA]</scope>
    <source>
        <strain evidence="3">RS5460</strain>
    </source>
</reference>
<proteinExistence type="predicted"/>
<dbReference type="PANTHER" id="PTHR12612">
    <property type="entry name" value="NUCLEAR TRANSPORT FACTOR 2"/>
    <property type="match status" value="1"/>
</dbReference>